<keyword evidence="2" id="KW-0106">Calcium</keyword>
<dbReference type="InterPro" id="IPR002048">
    <property type="entry name" value="EF_hand_dom"/>
</dbReference>
<dbReference type="PANTHER" id="PTHR31920:SF147">
    <property type="entry name" value="TF-B3 DOMAIN-CONTAINING PROTEIN"/>
    <property type="match status" value="1"/>
</dbReference>
<feature type="domain" description="TF-B3" evidence="9">
    <location>
        <begin position="243"/>
        <end position="336"/>
    </location>
</feature>
<evidence type="ECO:0000256" key="4">
    <source>
        <dbReference type="ARBA" id="ARBA00023125"/>
    </source>
</evidence>
<dbReference type="Gene3D" id="2.40.330.10">
    <property type="entry name" value="DNA-binding pseudobarrel domain"/>
    <property type="match status" value="2"/>
</dbReference>
<evidence type="ECO:0000256" key="2">
    <source>
        <dbReference type="ARBA" id="ARBA00022837"/>
    </source>
</evidence>
<dbReference type="Pfam" id="PF02362">
    <property type="entry name" value="B3"/>
    <property type="match status" value="2"/>
</dbReference>
<evidence type="ECO:0000313" key="11">
    <source>
        <dbReference type="Proteomes" id="UP001164929"/>
    </source>
</evidence>
<evidence type="ECO:0000259" key="9">
    <source>
        <dbReference type="PROSITE" id="PS50863"/>
    </source>
</evidence>
<dbReference type="Proteomes" id="UP001164929">
    <property type="component" value="Chromosome 10"/>
</dbReference>
<dbReference type="SUPFAM" id="SSF47473">
    <property type="entry name" value="EF-hand"/>
    <property type="match status" value="1"/>
</dbReference>
<keyword evidence="11" id="KW-1185">Reference proteome</keyword>
<keyword evidence="4" id="KW-0238">DNA-binding</keyword>
<keyword evidence="5" id="KW-0804">Transcription</keyword>
<dbReference type="SUPFAM" id="SSF101936">
    <property type="entry name" value="DNA-binding pseudobarrel domain"/>
    <property type="match status" value="2"/>
</dbReference>
<dbReference type="PROSITE" id="PS50222">
    <property type="entry name" value="EF_HAND_2"/>
    <property type="match status" value="1"/>
</dbReference>
<dbReference type="InterPro" id="IPR050655">
    <property type="entry name" value="Plant_B3_domain"/>
</dbReference>
<dbReference type="GO" id="GO:0005509">
    <property type="term" value="F:calcium ion binding"/>
    <property type="evidence" value="ECO:0007669"/>
    <property type="project" value="InterPro"/>
</dbReference>
<protein>
    <submittedName>
        <fullName evidence="10">B3 domain-containing transcription factor VRN1-like</fullName>
    </submittedName>
</protein>
<comment type="caution">
    <text evidence="10">The sequence shown here is derived from an EMBL/GenBank/DDBJ whole genome shotgun (WGS) entry which is preliminary data.</text>
</comment>
<feature type="compositionally biased region" description="Basic residues" evidence="7">
    <location>
        <begin position="421"/>
        <end position="430"/>
    </location>
</feature>
<evidence type="ECO:0000256" key="7">
    <source>
        <dbReference type="SAM" id="MobiDB-lite"/>
    </source>
</evidence>
<feature type="compositionally biased region" description="Basic and acidic residues" evidence="7">
    <location>
        <begin position="162"/>
        <end position="185"/>
    </location>
</feature>
<name>A0AAD6MES3_9ROSI</name>
<organism evidence="10 11">
    <name type="scientific">Populus alba x Populus x berolinensis</name>
    <dbReference type="NCBI Taxonomy" id="444605"/>
    <lineage>
        <taxon>Eukaryota</taxon>
        <taxon>Viridiplantae</taxon>
        <taxon>Streptophyta</taxon>
        <taxon>Embryophyta</taxon>
        <taxon>Tracheophyta</taxon>
        <taxon>Spermatophyta</taxon>
        <taxon>Magnoliopsida</taxon>
        <taxon>eudicotyledons</taxon>
        <taxon>Gunneridae</taxon>
        <taxon>Pentapetalae</taxon>
        <taxon>rosids</taxon>
        <taxon>fabids</taxon>
        <taxon>Malpighiales</taxon>
        <taxon>Salicaceae</taxon>
        <taxon>Saliceae</taxon>
        <taxon>Populus</taxon>
    </lineage>
</organism>
<evidence type="ECO:0000256" key="6">
    <source>
        <dbReference type="ARBA" id="ARBA00023242"/>
    </source>
</evidence>
<dbReference type="SUPFAM" id="SSF57850">
    <property type="entry name" value="RING/U-box"/>
    <property type="match status" value="1"/>
</dbReference>
<evidence type="ECO:0000256" key="3">
    <source>
        <dbReference type="ARBA" id="ARBA00023015"/>
    </source>
</evidence>
<keyword evidence="3" id="KW-0805">Transcription regulation</keyword>
<dbReference type="EMBL" id="JAQIZT010000010">
    <property type="protein sequence ID" value="KAJ6982967.1"/>
    <property type="molecule type" value="Genomic_DNA"/>
</dbReference>
<evidence type="ECO:0000256" key="5">
    <source>
        <dbReference type="ARBA" id="ARBA00023163"/>
    </source>
</evidence>
<gene>
    <name evidence="10" type="ORF">NC653_025936</name>
</gene>
<dbReference type="GO" id="GO:0003677">
    <property type="term" value="F:DNA binding"/>
    <property type="evidence" value="ECO:0007669"/>
    <property type="project" value="UniProtKB-KW"/>
</dbReference>
<feature type="domain" description="EF-hand" evidence="8">
    <location>
        <begin position="18"/>
        <end position="53"/>
    </location>
</feature>
<proteinExistence type="predicted"/>
<accession>A0AAD6MES3</accession>
<dbReference type="SMART" id="SM01019">
    <property type="entry name" value="B3"/>
    <property type="match status" value="2"/>
</dbReference>
<evidence type="ECO:0000256" key="1">
    <source>
        <dbReference type="ARBA" id="ARBA00004123"/>
    </source>
</evidence>
<dbReference type="InterPro" id="IPR015300">
    <property type="entry name" value="DNA-bd_pseudobarrel_sf"/>
</dbReference>
<comment type="subcellular location">
    <subcellularLocation>
        <location evidence="1">Nucleus</location>
    </subcellularLocation>
</comment>
<dbReference type="InterPro" id="IPR011992">
    <property type="entry name" value="EF-hand-dom_pair"/>
</dbReference>
<dbReference type="Gene3D" id="1.10.238.10">
    <property type="entry name" value="EF-hand"/>
    <property type="match status" value="1"/>
</dbReference>
<feature type="domain" description="TF-B3" evidence="9">
    <location>
        <begin position="489"/>
        <end position="583"/>
    </location>
</feature>
<evidence type="ECO:0000313" key="10">
    <source>
        <dbReference type="EMBL" id="KAJ6982967.1"/>
    </source>
</evidence>
<dbReference type="PROSITE" id="PS50863">
    <property type="entry name" value="B3"/>
    <property type="match status" value="2"/>
</dbReference>
<dbReference type="PANTHER" id="PTHR31920">
    <property type="entry name" value="B3 DOMAIN-CONTAINING"/>
    <property type="match status" value="1"/>
</dbReference>
<dbReference type="CDD" id="cd10017">
    <property type="entry name" value="B3_DNA"/>
    <property type="match status" value="2"/>
</dbReference>
<dbReference type="InterPro" id="IPR003340">
    <property type="entry name" value="B3_DNA-bd"/>
</dbReference>
<feature type="region of interest" description="Disordered" evidence="7">
    <location>
        <begin position="387"/>
        <end position="449"/>
    </location>
</feature>
<keyword evidence="6" id="KW-0539">Nucleus</keyword>
<dbReference type="SMART" id="SM00054">
    <property type="entry name" value="EFh"/>
    <property type="match status" value="1"/>
</dbReference>
<dbReference type="GO" id="GO:0005634">
    <property type="term" value="C:nucleus"/>
    <property type="evidence" value="ECO:0007669"/>
    <property type="project" value="UniProtKB-SubCell"/>
</dbReference>
<dbReference type="PROSITE" id="PS00018">
    <property type="entry name" value="EF_HAND_1"/>
    <property type="match status" value="1"/>
</dbReference>
<feature type="region of interest" description="Disordered" evidence="7">
    <location>
        <begin position="158"/>
        <end position="185"/>
    </location>
</feature>
<evidence type="ECO:0000259" key="8">
    <source>
        <dbReference type="PROSITE" id="PS50222"/>
    </source>
</evidence>
<dbReference type="AlphaFoldDB" id="A0AAD6MES3"/>
<sequence>MDELHKIAKTYYETANSDDKDLVHQVFKRTDMDGDGEISLQEFLAFVKSEGRIEMASPSFFKELNKKGTGRLDLMEAMTLWYIIESGRKFCDGCGEFMKGFFLSCMECFDHEDRSFNLCCACFEQGRYVHSHKKFLDNYVLLEIKRLDALKEKNAAKRKLRREAEKKRAEQERQKDAPTPDPEVIKQRLPKPVRHEIVPYNPHQGDFLHNAAVFAVRVAGAEVGPSRSRYLQSHSQIESPLCHFFKIVFPSTLKDKKLRIPREFVEKFGEGLSDIAKVAVPNGDEWQVGITKEHNNIWFDEGWQEFVEHHSIGSGYLVVFQYRGDSNFSVLIFDMTACEIQYRRVRPTGGEGINDAEKCLFYDEDEMKDEGSVESLDTHYCRALKKRGVSSKGHGPSSETTEKKEYLEMTDVDDTSESRRGKSLKKHRMSGPHGETKANKSKSKSKLGENELLPECEAIEFVPRGFAKASEKSKRAIHAARMFEPKSPSFMVMLRRYNFYNRFLYVPLEFAQRHMSNAPRCIKLQVSDGREWPIQINRNQRRYLSISKGWNEFSQENNLKEGDVCVFELINKEKFMLKLKAHNSRKWKQNLTRTASANSVL</sequence>
<dbReference type="InterPro" id="IPR018247">
    <property type="entry name" value="EF_Hand_1_Ca_BS"/>
</dbReference>
<reference evidence="10" key="1">
    <citation type="journal article" date="2023" name="Mol. Ecol. Resour.">
        <title>Chromosome-level genome assembly of a triploid poplar Populus alba 'Berolinensis'.</title>
        <authorList>
            <person name="Chen S."/>
            <person name="Yu Y."/>
            <person name="Wang X."/>
            <person name="Wang S."/>
            <person name="Zhang T."/>
            <person name="Zhou Y."/>
            <person name="He R."/>
            <person name="Meng N."/>
            <person name="Wang Y."/>
            <person name="Liu W."/>
            <person name="Liu Z."/>
            <person name="Liu J."/>
            <person name="Guo Q."/>
            <person name="Huang H."/>
            <person name="Sederoff R.R."/>
            <person name="Wang G."/>
            <person name="Qu G."/>
            <person name="Chen S."/>
        </authorList>
    </citation>
    <scope>NUCLEOTIDE SEQUENCE</scope>
    <source>
        <strain evidence="10">SC-2020</strain>
    </source>
</reference>